<evidence type="ECO:0000256" key="1">
    <source>
        <dbReference type="SAM" id="Phobius"/>
    </source>
</evidence>
<reference evidence="2" key="1">
    <citation type="submission" date="2021-01" db="EMBL/GenBank/DDBJ databases">
        <title>Whole genome shotgun sequence of Rugosimonospora africana NBRC 104875.</title>
        <authorList>
            <person name="Komaki H."/>
            <person name="Tamura T."/>
        </authorList>
    </citation>
    <scope>NUCLEOTIDE SEQUENCE</scope>
    <source>
        <strain evidence="2">NBRC 104875</strain>
    </source>
</reference>
<keyword evidence="1" id="KW-0472">Membrane</keyword>
<feature type="transmembrane region" description="Helical" evidence="1">
    <location>
        <begin position="148"/>
        <end position="168"/>
    </location>
</feature>
<organism evidence="2 3">
    <name type="scientific">Rugosimonospora africana</name>
    <dbReference type="NCBI Taxonomy" id="556532"/>
    <lineage>
        <taxon>Bacteria</taxon>
        <taxon>Bacillati</taxon>
        <taxon>Actinomycetota</taxon>
        <taxon>Actinomycetes</taxon>
        <taxon>Micromonosporales</taxon>
        <taxon>Micromonosporaceae</taxon>
        <taxon>Rugosimonospora</taxon>
    </lineage>
</organism>
<proteinExistence type="predicted"/>
<dbReference type="AlphaFoldDB" id="A0A8J3QWM9"/>
<evidence type="ECO:0000313" key="3">
    <source>
        <dbReference type="Proteomes" id="UP000642748"/>
    </source>
</evidence>
<protein>
    <submittedName>
        <fullName evidence="2">Uncharacterized protein</fullName>
    </submittedName>
</protein>
<evidence type="ECO:0000313" key="2">
    <source>
        <dbReference type="EMBL" id="GIH18499.1"/>
    </source>
</evidence>
<dbReference type="InterPro" id="IPR025699">
    <property type="entry name" value="ABC2_memb-like"/>
</dbReference>
<dbReference type="Proteomes" id="UP000642748">
    <property type="component" value="Unassembled WGS sequence"/>
</dbReference>
<dbReference type="Pfam" id="PF13346">
    <property type="entry name" value="ABC2_membrane_5"/>
    <property type="match status" value="1"/>
</dbReference>
<accession>A0A8J3QWM9</accession>
<dbReference type="EMBL" id="BONZ01000067">
    <property type="protein sequence ID" value="GIH18499.1"/>
    <property type="molecule type" value="Genomic_DNA"/>
</dbReference>
<sequence>MTAIARMAMLDLRTVAPYSSQGLLIFGAEILLFANKPTVLLPVLVLLFTSTLTANPFNIADKANLETLYAVLPLSRRSVVFGHYAWALACFLATATVGAPLAVLFARAQHVPFDGRTLVTVLTLSWALFALNVAIQFPLLIRLGYSRTNYLASVLPSVVVVGVVYRMHLNVPSVRSWLPLILWVAGAVAIVASAAVTLAVDRKRVRYRPPAHDDRPGRQQSADR</sequence>
<gene>
    <name evidence="2" type="ORF">Raf01_66710</name>
</gene>
<name>A0A8J3QWM9_9ACTN</name>
<feature type="transmembrane region" description="Helical" evidence="1">
    <location>
        <begin position="180"/>
        <end position="200"/>
    </location>
</feature>
<feature type="transmembrane region" description="Helical" evidence="1">
    <location>
        <begin position="39"/>
        <end position="60"/>
    </location>
</feature>
<comment type="caution">
    <text evidence="2">The sequence shown here is derived from an EMBL/GenBank/DDBJ whole genome shotgun (WGS) entry which is preliminary data.</text>
</comment>
<feature type="transmembrane region" description="Helical" evidence="1">
    <location>
        <begin position="118"/>
        <end position="141"/>
    </location>
</feature>
<feature type="transmembrane region" description="Helical" evidence="1">
    <location>
        <begin position="12"/>
        <end position="33"/>
    </location>
</feature>
<feature type="transmembrane region" description="Helical" evidence="1">
    <location>
        <begin position="81"/>
        <end position="106"/>
    </location>
</feature>
<keyword evidence="1" id="KW-0812">Transmembrane</keyword>
<dbReference type="RefSeq" id="WP_203922003.1">
    <property type="nucleotide sequence ID" value="NZ_BONZ01000067.1"/>
</dbReference>
<keyword evidence="1" id="KW-1133">Transmembrane helix</keyword>
<keyword evidence="3" id="KW-1185">Reference proteome</keyword>